<evidence type="ECO:0000313" key="3">
    <source>
        <dbReference type="EMBL" id="QWV99041.1"/>
    </source>
</evidence>
<evidence type="ECO:0000313" key="4">
    <source>
        <dbReference type="Proteomes" id="UP000683493"/>
    </source>
</evidence>
<protein>
    <submittedName>
        <fullName evidence="3">Glycosyltransferase family 4 protein</fullName>
    </submittedName>
</protein>
<dbReference type="CDD" id="cd03801">
    <property type="entry name" value="GT4_PimA-like"/>
    <property type="match status" value="1"/>
</dbReference>
<dbReference type="Pfam" id="PF00534">
    <property type="entry name" value="Glycos_transf_1"/>
    <property type="match status" value="1"/>
</dbReference>
<dbReference type="PANTHER" id="PTHR12526">
    <property type="entry name" value="GLYCOSYLTRANSFERASE"/>
    <property type="match status" value="1"/>
</dbReference>
<proteinExistence type="predicted"/>
<dbReference type="EMBL" id="CP076724">
    <property type="protein sequence ID" value="QWV99041.1"/>
    <property type="molecule type" value="Genomic_DNA"/>
</dbReference>
<evidence type="ECO:0000259" key="2">
    <source>
        <dbReference type="Pfam" id="PF13579"/>
    </source>
</evidence>
<gene>
    <name evidence="3" type="ORF">KP005_07090</name>
</gene>
<evidence type="ECO:0000259" key="1">
    <source>
        <dbReference type="Pfam" id="PF00534"/>
    </source>
</evidence>
<dbReference type="InterPro" id="IPR028098">
    <property type="entry name" value="Glyco_trans_4-like_N"/>
</dbReference>
<name>A0ABX8JPM1_9BACT</name>
<reference evidence="3 4" key="1">
    <citation type="submission" date="2021-06" db="EMBL/GenBank/DDBJ databases">
        <title>Gemonas diversity in paddy soil.</title>
        <authorList>
            <person name="Liu G."/>
        </authorList>
    </citation>
    <scope>NUCLEOTIDE SEQUENCE [LARGE SCALE GENOMIC DNA]</scope>
    <source>
        <strain evidence="3 4">RG29</strain>
    </source>
</reference>
<organism evidence="3 4">
    <name type="scientific">Geomonas diazotrophica</name>
    <dbReference type="NCBI Taxonomy" id="2843197"/>
    <lineage>
        <taxon>Bacteria</taxon>
        <taxon>Pseudomonadati</taxon>
        <taxon>Thermodesulfobacteriota</taxon>
        <taxon>Desulfuromonadia</taxon>
        <taxon>Geobacterales</taxon>
        <taxon>Geobacteraceae</taxon>
        <taxon>Geomonas</taxon>
    </lineage>
</organism>
<feature type="domain" description="Glycosyl transferase family 1" evidence="1">
    <location>
        <begin position="183"/>
        <end position="330"/>
    </location>
</feature>
<keyword evidence="4" id="KW-1185">Reference proteome</keyword>
<sequence length="391" mass="43521">MRILHTVAQYHPETGGMQEVVQQLSERLVRGGHEVTVATARVAGRSVSHNGVRIEEFDVRGNEVNGYRGEVQRYRDFLLGSRFDVVTSFAAQQWATDLALPMLDRIAGKKVFVPTGFSALHDRRYAAYFARMPGYLKRYDINVFLSDDYRDIRFARDNGVTNTVLIPNGAAEDEFLAPPALDIRKALGIPAGHRLILSVGSHTGLKGHAEAIEIFNRARLTDTTFLMIGNSYWNGCGKTCALKSALYNRRPAWKKSGKKLLVVSLDREATVAAYLAADLFLFPSRVECSPIVLYECLASRTPFLTSDAGNAAEIIRWSGAGVLLPTDVSPSGFSRTRVAASAELLETTANDHPRLERMAACGYSAWHERFTWEKIALQYERLYRDLTGNPD</sequence>
<dbReference type="Proteomes" id="UP000683493">
    <property type="component" value="Chromosome"/>
</dbReference>
<dbReference type="Pfam" id="PF13579">
    <property type="entry name" value="Glyco_trans_4_4"/>
    <property type="match status" value="1"/>
</dbReference>
<accession>A0ABX8JPM1</accession>
<dbReference type="InterPro" id="IPR001296">
    <property type="entry name" value="Glyco_trans_1"/>
</dbReference>
<feature type="domain" description="Glycosyltransferase subfamily 4-like N-terminal" evidence="2">
    <location>
        <begin position="15"/>
        <end position="108"/>
    </location>
</feature>